<proteinExistence type="predicted"/>
<dbReference type="RefSeq" id="WP_338249153.1">
    <property type="nucleotide sequence ID" value="NZ_AP028907.1"/>
</dbReference>
<name>A0ABM8IX60_9CREN</name>
<keyword evidence="1" id="KW-1133">Transmembrane helix</keyword>
<dbReference type="GeneID" id="89289705"/>
<evidence type="ECO:0000313" key="3">
    <source>
        <dbReference type="EMBL" id="BES82131.1"/>
    </source>
</evidence>
<gene>
    <name evidence="3" type="ORF">PABY_16980</name>
</gene>
<protein>
    <recommendedName>
        <fullName evidence="2">Preflagellin peptidase C-terminal domain-containing protein</fullName>
    </recommendedName>
</protein>
<dbReference type="InterPro" id="IPR009655">
    <property type="entry name" value="Preflagellin_peptidase_C"/>
</dbReference>
<keyword evidence="4" id="KW-1185">Reference proteome</keyword>
<dbReference type="Gene3D" id="1.20.120.1220">
    <property type="match status" value="1"/>
</dbReference>
<feature type="domain" description="Preflagellin peptidase C-terminal" evidence="2">
    <location>
        <begin position="144"/>
        <end position="231"/>
    </location>
</feature>
<dbReference type="Gene3D" id="6.10.250.3240">
    <property type="match status" value="1"/>
</dbReference>
<reference evidence="3 4" key="1">
    <citation type="submission" date="2023-09" db="EMBL/GenBank/DDBJ databases">
        <title>Pyrofollis japonicus gen. nov. sp. nov., a novel member of the family Pyrodictiaceae isolated from the Iheya North hydrothermal field.</title>
        <authorList>
            <person name="Miyazaki U."/>
            <person name="Sanari M."/>
            <person name="Tame A."/>
            <person name="Kitajima M."/>
            <person name="Okamoto A."/>
            <person name="Sawayama S."/>
            <person name="Miyazaki J."/>
            <person name="Takai K."/>
            <person name="Nakagawa S."/>
        </authorList>
    </citation>
    <scope>NUCLEOTIDE SEQUENCE [LARGE SCALE GENOMIC DNA]</scope>
    <source>
        <strain evidence="3 4">AV2</strain>
    </source>
</reference>
<sequence length="248" mass="27696">MYTEIAAILALLAFSLYDIKTRELPEKHVYAALAIMLILRVAEYRLYGLDVLFPLWVYIVLDGVILAATATVAILGFFGWGDVAVLLLITMASPVAEGNCIIMPPALMVLVYYVLANVAIMVANLVVNVTRNMHELRRLPLRYRLIYALIARPVNVQRLLDKPGWWYPLSLCGNYTVKFNIYLDPDDIVEEVRKAIRKGCTSQSDTVWVTYGIPGVPLFTASYMLTLLVGDKPLLSMLGIRLDSILAG</sequence>
<feature type="transmembrane region" description="Helical" evidence="1">
    <location>
        <begin position="55"/>
        <end position="81"/>
    </location>
</feature>
<dbReference type="Proteomes" id="UP001341135">
    <property type="component" value="Chromosome"/>
</dbReference>
<evidence type="ECO:0000259" key="2">
    <source>
        <dbReference type="Pfam" id="PF06847"/>
    </source>
</evidence>
<feature type="transmembrane region" description="Helical" evidence="1">
    <location>
        <begin position="101"/>
        <end position="127"/>
    </location>
</feature>
<evidence type="ECO:0000256" key="1">
    <source>
        <dbReference type="SAM" id="Phobius"/>
    </source>
</evidence>
<keyword evidence="1" id="KW-0812">Transmembrane</keyword>
<dbReference type="EMBL" id="AP028907">
    <property type="protein sequence ID" value="BES82131.1"/>
    <property type="molecule type" value="Genomic_DNA"/>
</dbReference>
<dbReference type="Pfam" id="PF06847">
    <property type="entry name" value="Arc_PepC_II"/>
    <property type="match status" value="1"/>
</dbReference>
<evidence type="ECO:0000313" key="4">
    <source>
        <dbReference type="Proteomes" id="UP001341135"/>
    </source>
</evidence>
<accession>A0ABM8IX60</accession>
<keyword evidence="1" id="KW-0472">Membrane</keyword>
<organism evidence="3 4">
    <name type="scientific">Pyrodictium abyssi</name>
    <dbReference type="NCBI Taxonomy" id="54256"/>
    <lineage>
        <taxon>Archaea</taxon>
        <taxon>Thermoproteota</taxon>
        <taxon>Thermoprotei</taxon>
        <taxon>Desulfurococcales</taxon>
        <taxon>Pyrodictiaceae</taxon>
        <taxon>Pyrodictium</taxon>
    </lineage>
</organism>